<dbReference type="Proteomes" id="UP000663882">
    <property type="component" value="Unassembled WGS sequence"/>
</dbReference>
<comment type="caution">
    <text evidence="1">The sequence shown here is derived from an EMBL/GenBank/DDBJ whole genome shotgun (WGS) entry which is preliminary data.</text>
</comment>
<dbReference type="InterPro" id="IPR015943">
    <property type="entry name" value="WD40/YVTN_repeat-like_dom_sf"/>
</dbReference>
<dbReference type="AlphaFoldDB" id="A0A815IGQ9"/>
<dbReference type="SUPFAM" id="SSF69322">
    <property type="entry name" value="Tricorn protease domain 2"/>
    <property type="match status" value="1"/>
</dbReference>
<accession>A0A815IGQ9</accession>
<gene>
    <name evidence="1" type="ORF">RFH988_LOCUS33071</name>
</gene>
<proteinExistence type="predicted"/>
<name>A0A815IGQ9_9BILA</name>
<sequence length="312" mass="36222">MAKLNFDRIKESPRLCIKSNMDDGYCETCSNDEYFIVYCQSSGFTLIDKEGHEQKLNIKHDFPVLGIRWSSYLQKFLVLSYDNDHKLYLLDLIKQKLKMIKSFGENQPMNVWTCYEKTLLIVPQRNRQLIEMYRLPSLSTTNDDELIIKSLEQPIEILTPSIVWGKIDRIRQLCFSHDGKYLALVSYYLDDSAGRPGEEDWFHLFAFQHDGEGNNILKRHTYPTLTAGSCVIALPEEKYLMKDMYCIHQLILVNYSESTVANNDNNSNDSDRQKWCVKQTDYDTQSTVSAISICGNCLAIKTSDKEICFYDL</sequence>
<reference evidence="1" key="1">
    <citation type="submission" date="2021-02" db="EMBL/GenBank/DDBJ databases">
        <authorList>
            <person name="Nowell W R."/>
        </authorList>
    </citation>
    <scope>NUCLEOTIDE SEQUENCE</scope>
</reference>
<organism evidence="1 2">
    <name type="scientific">Rotaria sordida</name>
    <dbReference type="NCBI Taxonomy" id="392033"/>
    <lineage>
        <taxon>Eukaryota</taxon>
        <taxon>Metazoa</taxon>
        <taxon>Spiralia</taxon>
        <taxon>Gnathifera</taxon>
        <taxon>Rotifera</taxon>
        <taxon>Eurotatoria</taxon>
        <taxon>Bdelloidea</taxon>
        <taxon>Philodinida</taxon>
        <taxon>Philodinidae</taxon>
        <taxon>Rotaria</taxon>
    </lineage>
</organism>
<protein>
    <submittedName>
        <fullName evidence="1">Uncharacterized protein</fullName>
    </submittedName>
</protein>
<evidence type="ECO:0000313" key="1">
    <source>
        <dbReference type="EMBL" id="CAF1365787.1"/>
    </source>
</evidence>
<dbReference type="Gene3D" id="2.130.10.10">
    <property type="entry name" value="YVTN repeat-like/Quinoprotein amine dehydrogenase"/>
    <property type="match status" value="1"/>
</dbReference>
<dbReference type="EMBL" id="CAJNOO010004041">
    <property type="protein sequence ID" value="CAF1365787.1"/>
    <property type="molecule type" value="Genomic_DNA"/>
</dbReference>
<evidence type="ECO:0000313" key="2">
    <source>
        <dbReference type="Proteomes" id="UP000663882"/>
    </source>
</evidence>